<organism evidence="8 9">
    <name type="scientific">candidate division WWE3 bacterium RIFOXYD1_FULL_39_9</name>
    <dbReference type="NCBI Taxonomy" id="1802649"/>
    <lineage>
        <taxon>Bacteria</taxon>
        <taxon>Katanobacteria</taxon>
    </lineage>
</organism>
<evidence type="ECO:0000256" key="6">
    <source>
        <dbReference type="ARBA" id="ARBA00029321"/>
    </source>
</evidence>
<evidence type="ECO:0000313" key="8">
    <source>
        <dbReference type="EMBL" id="OGC76136.1"/>
    </source>
</evidence>
<accession>A0A1F4X3F1</accession>
<dbReference type="GO" id="GO:0005737">
    <property type="term" value="C:cytoplasm"/>
    <property type="evidence" value="ECO:0007669"/>
    <property type="project" value="InterPro"/>
</dbReference>
<gene>
    <name evidence="8" type="ORF">A2619_02140</name>
</gene>
<dbReference type="Pfam" id="PF06560">
    <property type="entry name" value="GPI"/>
    <property type="match status" value="1"/>
</dbReference>
<evidence type="ECO:0000256" key="5">
    <source>
        <dbReference type="ARBA" id="ARBA00023152"/>
    </source>
</evidence>
<reference evidence="8 9" key="1">
    <citation type="journal article" date="2016" name="Nat. Commun.">
        <title>Thousands of microbial genomes shed light on interconnected biogeochemical processes in an aquifer system.</title>
        <authorList>
            <person name="Anantharaman K."/>
            <person name="Brown C.T."/>
            <person name="Hug L.A."/>
            <person name="Sharon I."/>
            <person name="Castelle C.J."/>
            <person name="Probst A.J."/>
            <person name="Thomas B.C."/>
            <person name="Singh A."/>
            <person name="Wilkins M.J."/>
            <person name="Karaoz U."/>
            <person name="Brodie E.L."/>
            <person name="Williams K.H."/>
            <person name="Hubbard S.S."/>
            <person name="Banfield J.F."/>
        </authorList>
    </citation>
    <scope>NUCLEOTIDE SEQUENCE [LARGE SCALE GENOMIC DNA]</scope>
</reference>
<dbReference type="Gene3D" id="2.60.120.10">
    <property type="entry name" value="Jelly Rolls"/>
    <property type="match status" value="1"/>
</dbReference>
<comment type="caution">
    <text evidence="8">The sequence shown here is derived from an EMBL/GenBank/DDBJ whole genome shotgun (WGS) entry which is preliminary data.</text>
</comment>
<comment type="catalytic activity">
    <reaction evidence="6">
        <text>alpha-D-glucose 6-phosphate = beta-D-fructose 6-phosphate</text>
        <dbReference type="Rhea" id="RHEA:11816"/>
        <dbReference type="ChEBI" id="CHEBI:57634"/>
        <dbReference type="ChEBI" id="CHEBI:58225"/>
        <dbReference type="EC" id="5.3.1.9"/>
    </reaction>
</comment>
<name>A0A1F4X3F1_UNCKA</name>
<feature type="domain" description="Glucose-6-phosphate isomerase prokaryote" evidence="7">
    <location>
        <begin position="43"/>
        <end position="167"/>
    </location>
</feature>
<keyword evidence="5" id="KW-0324">Glycolysis</keyword>
<dbReference type="Proteomes" id="UP000176815">
    <property type="component" value="Unassembled WGS sequence"/>
</dbReference>
<dbReference type="AlphaFoldDB" id="A0A1F4X3F1"/>
<evidence type="ECO:0000313" key="9">
    <source>
        <dbReference type="Proteomes" id="UP000176815"/>
    </source>
</evidence>
<comment type="pathway">
    <text evidence="1">Carbohydrate degradation; glycolysis; D-glyceraldehyde 3-phosphate and glycerone phosphate from D-glucose: step 2/4.</text>
</comment>
<evidence type="ECO:0000256" key="3">
    <source>
        <dbReference type="ARBA" id="ARBA00011952"/>
    </source>
</evidence>
<protein>
    <recommendedName>
        <fullName evidence="3">glucose-6-phosphate isomerase</fullName>
        <ecNumber evidence="3">5.3.1.9</ecNumber>
    </recommendedName>
</protein>
<evidence type="ECO:0000256" key="4">
    <source>
        <dbReference type="ARBA" id="ARBA00022432"/>
    </source>
</evidence>
<dbReference type="SUPFAM" id="SSF51182">
    <property type="entry name" value="RmlC-like cupins"/>
    <property type="match status" value="1"/>
</dbReference>
<evidence type="ECO:0000259" key="7">
    <source>
        <dbReference type="Pfam" id="PF06560"/>
    </source>
</evidence>
<dbReference type="InterPro" id="IPR011051">
    <property type="entry name" value="RmlC_Cupin_sf"/>
</dbReference>
<dbReference type="GO" id="GO:0004347">
    <property type="term" value="F:glucose-6-phosphate isomerase activity"/>
    <property type="evidence" value="ECO:0007669"/>
    <property type="project" value="UniProtKB-EC"/>
</dbReference>
<dbReference type="UniPathway" id="UPA00109">
    <property type="reaction ID" value="UER00181"/>
</dbReference>
<dbReference type="InterPro" id="IPR010551">
    <property type="entry name" value="G6P_isomerase_prok"/>
</dbReference>
<comment type="similarity">
    <text evidence="2">Belongs to the archaeal-type GPI family.</text>
</comment>
<evidence type="ECO:0000256" key="1">
    <source>
        <dbReference type="ARBA" id="ARBA00004926"/>
    </source>
</evidence>
<keyword evidence="4" id="KW-0312">Gluconeogenesis</keyword>
<dbReference type="EC" id="5.3.1.9" evidence="3"/>
<dbReference type="GO" id="GO:0006096">
    <property type="term" value="P:glycolytic process"/>
    <property type="evidence" value="ECO:0007669"/>
    <property type="project" value="UniProtKB-UniPathway"/>
</dbReference>
<proteinExistence type="inferred from homology"/>
<dbReference type="InterPro" id="IPR014710">
    <property type="entry name" value="RmlC-like_jellyroll"/>
</dbReference>
<dbReference type="EMBL" id="MEWG01000050">
    <property type="protein sequence ID" value="OGC76136.1"/>
    <property type="molecule type" value="Genomic_DNA"/>
</dbReference>
<sequence>MKLKSSRPFSELSEILYNPSAKDGPEIAYWVFSEISKGKWENMTVTSAGFYGDEFTKTYGHYHGTNVVENYLLVSGKGVLQLQKKIVENETVVENRVESVYMVQFEKPGEKISIPYEFGHSFSNVGNEPLVTFDDWRSGHTDHDYEIIQKQKGLCYYLLRDEHAGIKLVPNPNYTQHPKPIWITPNEFNELF</sequence>
<evidence type="ECO:0000256" key="2">
    <source>
        <dbReference type="ARBA" id="ARBA00006542"/>
    </source>
</evidence>
<dbReference type="GO" id="GO:0006094">
    <property type="term" value="P:gluconeogenesis"/>
    <property type="evidence" value="ECO:0007669"/>
    <property type="project" value="UniProtKB-KW"/>
</dbReference>